<protein>
    <submittedName>
        <fullName evidence="5">Efflux transporter periplasmic adaptor subunit</fullName>
    </submittedName>
</protein>
<dbReference type="PROSITE" id="PS51257">
    <property type="entry name" value="PROKAR_LIPOPROTEIN"/>
    <property type="match status" value="1"/>
</dbReference>
<gene>
    <name evidence="5" type="ORF">A7J57_09845</name>
</gene>
<accession>A0A176X386</accession>
<evidence type="ECO:0000256" key="2">
    <source>
        <dbReference type="SAM" id="Coils"/>
    </source>
</evidence>
<evidence type="ECO:0000259" key="3">
    <source>
        <dbReference type="Pfam" id="PF25917"/>
    </source>
</evidence>
<comment type="caution">
    <text evidence="5">The sequence shown here is derived from an EMBL/GenBank/DDBJ whole genome shotgun (WGS) entry which is preliminary data.</text>
</comment>
<dbReference type="Pfam" id="PF25954">
    <property type="entry name" value="Beta-barrel_RND_2"/>
    <property type="match status" value="1"/>
</dbReference>
<dbReference type="Gene3D" id="2.40.420.20">
    <property type="match status" value="1"/>
</dbReference>
<dbReference type="InterPro" id="IPR058625">
    <property type="entry name" value="MdtA-like_BSH"/>
</dbReference>
<dbReference type="PANTHER" id="PTHR30469">
    <property type="entry name" value="MULTIDRUG RESISTANCE PROTEIN MDTA"/>
    <property type="match status" value="1"/>
</dbReference>
<dbReference type="EMBL" id="LXPS01000036">
    <property type="protein sequence ID" value="OAE40568.1"/>
    <property type="molecule type" value="Genomic_DNA"/>
</dbReference>
<evidence type="ECO:0000313" key="5">
    <source>
        <dbReference type="EMBL" id="OAE40568.1"/>
    </source>
</evidence>
<feature type="domain" description="Multidrug resistance protein MdtA-like barrel-sandwich hybrid" evidence="3">
    <location>
        <begin position="61"/>
        <end position="195"/>
    </location>
</feature>
<organism evidence="5 6">
    <name type="scientific">Agrobacterium tumefaciens</name>
    <dbReference type="NCBI Taxonomy" id="358"/>
    <lineage>
        <taxon>Bacteria</taxon>
        <taxon>Pseudomonadati</taxon>
        <taxon>Pseudomonadota</taxon>
        <taxon>Alphaproteobacteria</taxon>
        <taxon>Hyphomicrobiales</taxon>
        <taxon>Rhizobiaceae</taxon>
        <taxon>Rhizobium/Agrobacterium group</taxon>
        <taxon>Agrobacterium</taxon>
        <taxon>Agrobacterium tumefaciens complex</taxon>
    </lineage>
</organism>
<dbReference type="GO" id="GO:0015562">
    <property type="term" value="F:efflux transmembrane transporter activity"/>
    <property type="evidence" value="ECO:0007669"/>
    <property type="project" value="TreeGrafter"/>
</dbReference>
<dbReference type="SUPFAM" id="SSF111369">
    <property type="entry name" value="HlyD-like secretion proteins"/>
    <property type="match status" value="1"/>
</dbReference>
<keyword evidence="2" id="KW-0175">Coiled coil</keyword>
<dbReference type="InterPro" id="IPR058792">
    <property type="entry name" value="Beta-barrel_RND_2"/>
</dbReference>
<sequence length="361" mass="38379">MFRIYKSLLLGAVVIAVSSCQKQQEAAAEPPRPVLSVVVEEKPADALRLTGTVEPRIQTNLGFRVLGRIIARNVDVADLVKKGDVVASIDPLALELAVKSAQSDLSNTEAQLANAVTTEQRQRVLAEARSGTEAALEEAEQATRTANAAVAKARANLDKAEEQLGYAQLRAEFDGVVTATAGEIGQVVSAGQTVVTIARPEVRDVVVDVPQFAAQRLEIGSVFDIALQLDPKIRTTGVVREIAPEAETATRTRRTKISLQDAPSAFRLGSVVTASVVVASEPRIMLPSSSLLKTDNGWGVWIVNVDTATVTFRPVTIEGDPGESGSVRVTGGIKPGERVASAGVHKLKDGQAIRIDQEVRQ</sequence>
<evidence type="ECO:0000313" key="6">
    <source>
        <dbReference type="Proteomes" id="UP000077098"/>
    </source>
</evidence>
<dbReference type="Pfam" id="PF25917">
    <property type="entry name" value="BSH_RND"/>
    <property type="match status" value="1"/>
</dbReference>
<dbReference type="PANTHER" id="PTHR30469:SF15">
    <property type="entry name" value="HLYD FAMILY OF SECRETION PROTEINS"/>
    <property type="match status" value="1"/>
</dbReference>
<dbReference type="GO" id="GO:1990281">
    <property type="term" value="C:efflux pump complex"/>
    <property type="evidence" value="ECO:0007669"/>
    <property type="project" value="TreeGrafter"/>
</dbReference>
<dbReference type="Gene3D" id="2.40.50.100">
    <property type="match status" value="1"/>
</dbReference>
<proteinExistence type="inferred from homology"/>
<name>A0A176X386_AGRTU</name>
<reference evidence="5 6" key="1">
    <citation type="submission" date="2016-05" db="EMBL/GenBank/DDBJ databases">
        <authorList>
            <person name="Lavstsen T."/>
            <person name="Jespersen J.S."/>
        </authorList>
    </citation>
    <scope>NUCLEOTIDE SEQUENCE [LARGE SCALE GENOMIC DNA]</scope>
    <source>
        <strain evidence="5 6">KCJ1736</strain>
    </source>
</reference>
<feature type="domain" description="CusB-like beta-barrel" evidence="4">
    <location>
        <begin position="205"/>
        <end position="276"/>
    </location>
</feature>
<dbReference type="RefSeq" id="WP_063950319.1">
    <property type="nucleotide sequence ID" value="NZ_LXPS01000036.1"/>
</dbReference>
<comment type="similarity">
    <text evidence="1">Belongs to the membrane fusion protein (MFP) (TC 8.A.1) family.</text>
</comment>
<evidence type="ECO:0000256" key="1">
    <source>
        <dbReference type="ARBA" id="ARBA00009477"/>
    </source>
</evidence>
<dbReference type="InterPro" id="IPR006143">
    <property type="entry name" value="RND_pump_MFP"/>
</dbReference>
<dbReference type="NCBIfam" id="TIGR01730">
    <property type="entry name" value="RND_mfp"/>
    <property type="match status" value="1"/>
</dbReference>
<dbReference type="AlphaFoldDB" id="A0A176X386"/>
<dbReference type="Gene3D" id="1.10.287.470">
    <property type="entry name" value="Helix hairpin bin"/>
    <property type="match status" value="1"/>
</dbReference>
<dbReference type="Gene3D" id="2.40.30.170">
    <property type="match status" value="1"/>
</dbReference>
<evidence type="ECO:0000259" key="4">
    <source>
        <dbReference type="Pfam" id="PF25954"/>
    </source>
</evidence>
<feature type="coiled-coil region" evidence="2">
    <location>
        <begin position="98"/>
        <end position="170"/>
    </location>
</feature>
<dbReference type="Proteomes" id="UP000077098">
    <property type="component" value="Unassembled WGS sequence"/>
</dbReference>